<reference evidence="3" key="1">
    <citation type="submission" date="2024-06" db="EMBL/GenBank/DDBJ databases">
        <title>Multi-omics analyses provide insights into the biosynthesis of the anticancer antibiotic pleurotin in Hohenbuehelia grisea.</title>
        <authorList>
            <person name="Weaver J.A."/>
            <person name="Alberti F."/>
        </authorList>
    </citation>
    <scope>NUCLEOTIDE SEQUENCE [LARGE SCALE GENOMIC DNA]</scope>
    <source>
        <strain evidence="3">T-177</strain>
    </source>
</reference>
<dbReference type="InterPro" id="IPR002575">
    <property type="entry name" value="Aminoglycoside_PTrfase"/>
</dbReference>
<dbReference type="InterPro" id="IPR011009">
    <property type="entry name" value="Kinase-like_dom_sf"/>
</dbReference>
<comment type="caution">
    <text evidence="2">The sequence shown here is derived from an EMBL/GenBank/DDBJ whole genome shotgun (WGS) entry which is preliminary data.</text>
</comment>
<organism evidence="2 3">
    <name type="scientific">Hohenbuehelia grisea</name>
    <dbReference type="NCBI Taxonomy" id="104357"/>
    <lineage>
        <taxon>Eukaryota</taxon>
        <taxon>Fungi</taxon>
        <taxon>Dikarya</taxon>
        <taxon>Basidiomycota</taxon>
        <taxon>Agaricomycotina</taxon>
        <taxon>Agaricomycetes</taxon>
        <taxon>Agaricomycetidae</taxon>
        <taxon>Agaricales</taxon>
        <taxon>Pleurotineae</taxon>
        <taxon>Pleurotaceae</taxon>
        <taxon>Hohenbuehelia</taxon>
    </lineage>
</organism>
<accession>A0ABR3JVC7</accession>
<dbReference type="Pfam" id="PF01636">
    <property type="entry name" value="APH"/>
    <property type="match status" value="1"/>
</dbReference>
<dbReference type="Proteomes" id="UP001556367">
    <property type="component" value="Unassembled WGS sequence"/>
</dbReference>
<dbReference type="SUPFAM" id="SSF56112">
    <property type="entry name" value="Protein kinase-like (PK-like)"/>
    <property type="match status" value="1"/>
</dbReference>
<dbReference type="PANTHER" id="PTHR21310">
    <property type="entry name" value="AMINOGLYCOSIDE PHOSPHOTRANSFERASE-RELATED-RELATED"/>
    <property type="match status" value="1"/>
</dbReference>
<sequence>MSNVPSRSIVTWDADGNQLLGNSLLDEQNEKWKAGEDLPIRLRQLFKDIEEAVSGAIDGAAFVRRTPGRNSITLLELTDGRTFFIRQFHEDFNASDNHPYFRRFQNEANVVNWLRQKTRIPVPEFIDVRRTLVEHPLPYLLTPKLNGKSLYDAVSGLDMATKKNLAVSCAKVNIELFRLEVPQQIGSTASDGSGGLSVIPMIGWKPELCADRVFDSLEEYIIFLFSLRRQTSIVGTDDAEKERARQTLNELEAFVLRHARTLDDPAMRRCILSHDPEGVDDLLLGAHGDVTAVLDWEFHAIKPAILAVRYPPWFDYSGSFDPRYAWKPQEEHLKMFWLVTADESRELVKHYDEFVKNQDPEYYSILKAGISIRAAVSWLETSPIDVGCVFLRAWMDAEVPKL</sequence>
<dbReference type="InterPro" id="IPR051678">
    <property type="entry name" value="AGP_Transferase"/>
</dbReference>
<dbReference type="EMBL" id="JASNQZ010000003">
    <property type="protein sequence ID" value="KAL0959140.1"/>
    <property type="molecule type" value="Genomic_DNA"/>
</dbReference>
<feature type="domain" description="Aminoglycoside phosphotransferase" evidence="1">
    <location>
        <begin position="79"/>
        <end position="300"/>
    </location>
</feature>
<evidence type="ECO:0000259" key="1">
    <source>
        <dbReference type="Pfam" id="PF01636"/>
    </source>
</evidence>
<protein>
    <recommendedName>
        <fullName evidence="1">Aminoglycoside phosphotransferase domain-containing protein</fullName>
    </recommendedName>
</protein>
<dbReference type="PANTHER" id="PTHR21310:SF15">
    <property type="entry name" value="AMINOGLYCOSIDE PHOSPHOTRANSFERASE DOMAIN-CONTAINING PROTEIN"/>
    <property type="match status" value="1"/>
</dbReference>
<keyword evidence="3" id="KW-1185">Reference proteome</keyword>
<gene>
    <name evidence="2" type="ORF">HGRIS_014427</name>
</gene>
<evidence type="ECO:0000313" key="2">
    <source>
        <dbReference type="EMBL" id="KAL0959140.1"/>
    </source>
</evidence>
<evidence type="ECO:0000313" key="3">
    <source>
        <dbReference type="Proteomes" id="UP001556367"/>
    </source>
</evidence>
<proteinExistence type="predicted"/>
<name>A0ABR3JVC7_9AGAR</name>